<evidence type="ECO:0000313" key="1">
    <source>
        <dbReference type="EMBL" id="OPJ61224.1"/>
    </source>
</evidence>
<dbReference type="Proteomes" id="UP000191056">
    <property type="component" value="Unassembled WGS sequence"/>
</dbReference>
<proteinExistence type="predicted"/>
<reference evidence="2 4" key="2">
    <citation type="submission" date="2018-08" db="EMBL/GenBank/DDBJ databases">
        <title>Genome of Clostridium chromiireducens C1, DSM12136.</title>
        <authorList>
            <person name="Xing M."/>
            <person name="Wei Y."/>
            <person name="Ang E.L."/>
            <person name="Zhao H."/>
            <person name="Zhang Y."/>
        </authorList>
    </citation>
    <scope>NUCLEOTIDE SEQUENCE [LARGE SCALE GENOMIC DNA]</scope>
    <source>
        <strain evidence="2 4">C1</strain>
    </source>
</reference>
<dbReference type="STRING" id="225345.CLCHR_25490"/>
<dbReference type="AlphaFoldDB" id="A0A1V4IN18"/>
<evidence type="ECO:0000313" key="2">
    <source>
        <dbReference type="EMBL" id="RII36099.1"/>
    </source>
</evidence>
<accession>A0A1V4IN18</accession>
<evidence type="ECO:0000313" key="3">
    <source>
        <dbReference type="Proteomes" id="UP000191056"/>
    </source>
</evidence>
<dbReference type="Proteomes" id="UP000265930">
    <property type="component" value="Unassembled WGS sequence"/>
</dbReference>
<reference evidence="1 3" key="1">
    <citation type="submission" date="2017-03" db="EMBL/GenBank/DDBJ databases">
        <title>Genome sequence of Clostridium chromiireducens DSM 23318.</title>
        <authorList>
            <person name="Poehlein A."/>
            <person name="Daniel R."/>
        </authorList>
    </citation>
    <scope>NUCLEOTIDE SEQUENCE [LARGE SCALE GENOMIC DNA]</scope>
    <source>
        <strain evidence="1 3">DSM 23318</strain>
    </source>
</reference>
<dbReference type="RefSeq" id="WP_079440167.1">
    <property type="nucleotide sequence ID" value="NZ_JBLZIA010000001.1"/>
</dbReference>
<keyword evidence="3" id="KW-1185">Reference proteome</keyword>
<evidence type="ECO:0000313" key="4">
    <source>
        <dbReference type="Proteomes" id="UP000265930"/>
    </source>
</evidence>
<dbReference type="Pfam" id="PF12669">
    <property type="entry name" value="FeoB_associated"/>
    <property type="match status" value="1"/>
</dbReference>
<comment type="caution">
    <text evidence="1">The sequence shown here is derived from an EMBL/GenBank/DDBJ whole genome shotgun (WGS) entry which is preliminary data.</text>
</comment>
<dbReference type="EMBL" id="QXDJ01000001">
    <property type="protein sequence ID" value="RII36099.1"/>
    <property type="molecule type" value="Genomic_DNA"/>
</dbReference>
<organism evidence="1 3">
    <name type="scientific">Clostridium chromiireducens</name>
    <dbReference type="NCBI Taxonomy" id="225345"/>
    <lineage>
        <taxon>Bacteria</taxon>
        <taxon>Bacillati</taxon>
        <taxon>Bacillota</taxon>
        <taxon>Clostridia</taxon>
        <taxon>Eubacteriales</taxon>
        <taxon>Clostridiaceae</taxon>
        <taxon>Clostridium</taxon>
    </lineage>
</organism>
<sequence length="54" mass="5413">MIATIILGGIIFGLTALIIAKQIKKAKSGESSCGCGCSGCSSASSCHGIKIQQK</sequence>
<gene>
    <name evidence="1" type="ORF">CLCHR_25490</name>
    <name evidence="2" type="ORF">D2A34_01615</name>
</gene>
<dbReference type="EMBL" id="MZGT01000032">
    <property type="protein sequence ID" value="OPJ61224.1"/>
    <property type="molecule type" value="Genomic_DNA"/>
</dbReference>
<protein>
    <submittedName>
        <fullName evidence="2">FeoB-associated Cys-rich membrane protein</fullName>
    </submittedName>
    <submittedName>
        <fullName evidence="1">Virus attachment protein p12 family protein</fullName>
    </submittedName>
</protein>
<name>A0A1V4IN18_9CLOT</name>